<dbReference type="InterPro" id="IPR014136">
    <property type="entry name" value="TraA_Ti"/>
</dbReference>
<feature type="domain" description="MobA/MobL protein" evidence="4">
    <location>
        <begin position="2"/>
        <end position="174"/>
    </location>
</feature>
<keyword evidence="6" id="KW-1185">Reference proteome</keyword>
<comment type="caution">
    <text evidence="5">The sequence shown here is derived from an EMBL/GenBank/DDBJ whole genome shotgun (WGS) entry which is preliminary data.</text>
</comment>
<evidence type="ECO:0000256" key="3">
    <source>
        <dbReference type="SAM" id="MobiDB-lite"/>
    </source>
</evidence>
<dbReference type="Proteomes" id="UP001529369">
    <property type="component" value="Unassembled WGS sequence"/>
</dbReference>
<dbReference type="Pfam" id="PF03389">
    <property type="entry name" value="MobA_MobL"/>
    <property type="match status" value="1"/>
</dbReference>
<evidence type="ECO:0000313" key="6">
    <source>
        <dbReference type="Proteomes" id="UP001529369"/>
    </source>
</evidence>
<keyword evidence="2" id="KW-0184">Conjugation</keyword>
<dbReference type="CDD" id="cd18809">
    <property type="entry name" value="SF1_C_RecD"/>
    <property type="match status" value="1"/>
</dbReference>
<proteinExistence type="inferred from homology"/>
<comment type="similarity">
    <text evidence="1">Belongs to the MobA/MobL family.</text>
</comment>
<sequence>TGVVHREVLLPEGASEAWQDRATLWNAVEASEKRKDAQVAREVEVALPRELSPAEGISLARDFAAREFVARGMVADVCIHWPIGADSDAKPHVHILLTTRRVEAGQDGMAGCFGAKVREWNSTELLVGWRERWAGLVNARLAEQGHEVRIDHRRLAAQGIPLEPQHKVGPAGQRRAERGEAAERRAEHDAIARRNGARIAAEPMVALDAITRQQSTFTWQELARFVARHTDGAEQFGQVLAKVETAPELVRLGQDERGRDRFTTREMLAVEQRLEAAGAVLARSGAHRVERVVADRVVRAAEVRGMRLSDEQGDALRHVTGGGDLALVVGYAGTGKSAMLGVAREAWEAAGYWVRGAALSGIAAEGLEAGSGIRSRTLASLEWGWARGRKEDRLTARDVLVVDEAGMVGSRQLERVLGQAQAAGAKVVLVGDPEQLQAIEAGAAFRALAERHGAAEISEVRRQREDWQREATRELATGRTAEAIGRYEDAGMVQGHATQEEARAALVARWAAGYQQSPKSSLIMLAPTRTDVAALNQLARESLHAGGELGAEQQVATENGPRAMAAGDRIMFLRNERALGAGPDGRGGAAVKNGTLGTVLAVEAGGERLTVALDGAGGAAGQGATVTFSSGDYGYLDHGYAATVHKAQGVTVDRAHVLAGPGMDQHMAYVALTRHREGVALHWSAEAMGDRAGLVRALSRARAKDTSLDYSGPEGVTAFAERRGLHPLAPASEIAVPRPEERPAPLLAAYRDPWGRDSLGRGTTAGEVAAAVAQDPTVQHAEHHLTIWIGHSYRDPAEAQRRLHALEAAEGGPQGVERALRYGRPELLGELRGKVGWFASAAAKAERDAAARSAGSIGPGLVQLREAEERAGGAYTRSVEAQRVRDAVEIPGLSVEAWAAVRAVEAAARQGTEGRPTATQGAEYWARQAGVDEQVGTAWAREIGRRPAVAAELAAVTAAAERRFGGDGLTRLRRGGRELHSGEESLARVVGVESQGLIAYVGREHAAERQREAEQKRLGLRQGRGMRM</sequence>
<organism evidence="5 6">
    <name type="scientific">Paeniroseomonas aquatica</name>
    <dbReference type="NCBI Taxonomy" id="373043"/>
    <lineage>
        <taxon>Bacteria</taxon>
        <taxon>Pseudomonadati</taxon>
        <taxon>Pseudomonadota</taxon>
        <taxon>Alphaproteobacteria</taxon>
        <taxon>Acetobacterales</taxon>
        <taxon>Acetobacteraceae</taxon>
        <taxon>Paeniroseomonas</taxon>
    </lineage>
</organism>
<dbReference type="Gene3D" id="3.40.50.300">
    <property type="entry name" value="P-loop containing nucleotide triphosphate hydrolases"/>
    <property type="match status" value="2"/>
</dbReference>
<dbReference type="InterPro" id="IPR027417">
    <property type="entry name" value="P-loop_NTPase"/>
</dbReference>
<dbReference type="NCBIfam" id="NF010464">
    <property type="entry name" value="PRK13889.1"/>
    <property type="match status" value="1"/>
</dbReference>
<evidence type="ECO:0000259" key="4">
    <source>
        <dbReference type="Pfam" id="PF03389"/>
    </source>
</evidence>
<evidence type="ECO:0000313" key="5">
    <source>
        <dbReference type="EMBL" id="MDN3562829.1"/>
    </source>
</evidence>
<feature type="non-terminal residue" evidence="5">
    <location>
        <position position="1"/>
    </location>
</feature>
<accession>A0ABT7ZZW4</accession>
<dbReference type="CDD" id="cd17933">
    <property type="entry name" value="DEXSc_RecD-like"/>
    <property type="match status" value="1"/>
</dbReference>
<dbReference type="RefSeq" id="WP_290314551.1">
    <property type="nucleotide sequence ID" value="NZ_JAUFPN010000002.1"/>
</dbReference>
<feature type="compositionally biased region" description="Basic and acidic residues" evidence="3">
    <location>
        <begin position="174"/>
        <end position="189"/>
    </location>
</feature>
<reference evidence="6" key="1">
    <citation type="journal article" date="2019" name="Int. J. Syst. Evol. Microbiol.">
        <title>The Global Catalogue of Microorganisms (GCM) 10K type strain sequencing project: providing services to taxonomists for standard genome sequencing and annotation.</title>
        <authorList>
            <consortium name="The Broad Institute Genomics Platform"/>
            <consortium name="The Broad Institute Genome Sequencing Center for Infectious Disease"/>
            <person name="Wu L."/>
            <person name="Ma J."/>
        </authorList>
    </citation>
    <scope>NUCLEOTIDE SEQUENCE [LARGE SCALE GENOMIC DNA]</scope>
    <source>
        <strain evidence="6">CECT 7131</strain>
    </source>
</reference>
<dbReference type="Pfam" id="PF13604">
    <property type="entry name" value="AAA_30"/>
    <property type="match status" value="1"/>
</dbReference>
<dbReference type="EMBL" id="JAUFPN010000002">
    <property type="protein sequence ID" value="MDN3562829.1"/>
    <property type="molecule type" value="Genomic_DNA"/>
</dbReference>
<gene>
    <name evidence="5" type="primary">traA</name>
    <name evidence="5" type="ORF">QWZ14_00295</name>
</gene>
<evidence type="ECO:0000256" key="1">
    <source>
        <dbReference type="ARBA" id="ARBA00010873"/>
    </source>
</evidence>
<dbReference type="SUPFAM" id="SSF52540">
    <property type="entry name" value="P-loop containing nucleoside triphosphate hydrolases"/>
    <property type="match status" value="2"/>
</dbReference>
<dbReference type="Gene3D" id="3.30.930.30">
    <property type="match status" value="1"/>
</dbReference>
<dbReference type="InterPro" id="IPR005053">
    <property type="entry name" value="MobA_MobL"/>
</dbReference>
<dbReference type="Gene3D" id="2.30.30.940">
    <property type="match status" value="1"/>
</dbReference>
<evidence type="ECO:0000256" key="2">
    <source>
        <dbReference type="ARBA" id="ARBA00022971"/>
    </source>
</evidence>
<protein>
    <submittedName>
        <fullName evidence="5">Ti-type conjugative transfer relaxase TraA</fullName>
    </submittedName>
</protein>
<name>A0ABT7ZZW4_9PROT</name>
<feature type="region of interest" description="Disordered" evidence="3">
    <location>
        <begin position="163"/>
        <end position="189"/>
    </location>
</feature>
<dbReference type="NCBIfam" id="TIGR02768">
    <property type="entry name" value="TraA_Ti"/>
    <property type="match status" value="1"/>
</dbReference>